<name>A0ACC8EKE4_9PEZI</name>
<proteinExistence type="predicted"/>
<organism evidence="1 2">
    <name type="scientific">Cenococcum geophilum 1.58</name>
    <dbReference type="NCBI Taxonomy" id="794803"/>
    <lineage>
        <taxon>Eukaryota</taxon>
        <taxon>Fungi</taxon>
        <taxon>Dikarya</taxon>
        <taxon>Ascomycota</taxon>
        <taxon>Pezizomycotina</taxon>
        <taxon>Dothideomycetes</taxon>
        <taxon>Pleosporomycetidae</taxon>
        <taxon>Gloniales</taxon>
        <taxon>Gloniaceae</taxon>
        <taxon>Cenococcum</taxon>
    </lineage>
</organism>
<evidence type="ECO:0000313" key="1">
    <source>
        <dbReference type="EMBL" id="OCK86549.1"/>
    </source>
</evidence>
<dbReference type="EMBL" id="KV748312">
    <property type="protein sequence ID" value="OCK86549.1"/>
    <property type="molecule type" value="Genomic_DNA"/>
</dbReference>
<reference evidence="1 2" key="1">
    <citation type="journal article" date="2016" name="Nat. Commun.">
        <title>Ectomycorrhizal ecology is imprinted in the genome of the dominant symbiotic fungus Cenococcum geophilum.</title>
        <authorList>
            <consortium name="DOE Joint Genome Institute"/>
            <person name="Peter M."/>
            <person name="Kohler A."/>
            <person name="Ohm R.A."/>
            <person name="Kuo A."/>
            <person name="Krutzmann J."/>
            <person name="Morin E."/>
            <person name="Arend M."/>
            <person name="Barry K.W."/>
            <person name="Binder M."/>
            <person name="Choi C."/>
            <person name="Clum A."/>
            <person name="Copeland A."/>
            <person name="Grisel N."/>
            <person name="Haridas S."/>
            <person name="Kipfer T."/>
            <person name="LaButti K."/>
            <person name="Lindquist E."/>
            <person name="Lipzen A."/>
            <person name="Maire R."/>
            <person name="Meier B."/>
            <person name="Mihaltcheva S."/>
            <person name="Molinier V."/>
            <person name="Murat C."/>
            <person name="Poggeler S."/>
            <person name="Quandt C.A."/>
            <person name="Sperisen C."/>
            <person name="Tritt A."/>
            <person name="Tisserant E."/>
            <person name="Crous P.W."/>
            <person name="Henrissat B."/>
            <person name="Nehls U."/>
            <person name="Egli S."/>
            <person name="Spatafora J.W."/>
            <person name="Grigoriev I.V."/>
            <person name="Martin F.M."/>
        </authorList>
    </citation>
    <scope>NUCLEOTIDE SEQUENCE [LARGE SCALE GENOMIC DNA]</scope>
    <source>
        <strain evidence="1 2">1.58</strain>
    </source>
</reference>
<gene>
    <name evidence="1" type="ORF">K441DRAFT_52451</name>
</gene>
<keyword evidence="2" id="KW-1185">Reference proteome</keyword>
<sequence length="607" mass="67441">MDNNPADGVNSPRDPDTAMPTTENEHASLVAPLMALSTSPPEEHLRKPSANSPPPETATSSLSPARSLFAPPSDLQRDFNEALGGIDNSTTDAAGAITAGGDAAAADPADSDADSADSLWDFNPEDIETVVEAPDTEEGKDANIARSLPKLANFCDLSARELSHIMENEPFMSIFKAIDEAVFQPAREVSIRTQKPRPRMFDLKTVVHTLSAGECHGNQKFSNPQSGEQDGWSSIDHHANFLYKMRQTFYFRKGGFLFGKGLTEDMANQRIWLILKRADAYNAPSRVAKRKHEANKRKLKGLENDTPGKRRPRAGKKTSRKPSDKNLSGAFGDALPADSNDDYDEEELDMVDPQSIIEDMAVSPATFDVGDDDDDHVRGSMKLELPPEFRRVANYKYRYWQYAHMRQLTKTYHKAMAVAERMQSGLDNAAAARMDGLGMADGWAQVVEDDATKEDNDDEDLDGADDIVCMGQPTVKDLENLAELSKLMNNAKYQRDNIKESMRNLRIKDRRKPRLLRQSLLTPLRWWQLVGINAIVDAREHGKMRGMMLADIVGLGKTFQLAGYMLHTINEWEKAFRRATEKRDAAALEAIGPAKPFLVVVPLVLVE</sequence>
<dbReference type="Proteomes" id="UP000250078">
    <property type="component" value="Unassembled WGS sequence"/>
</dbReference>
<evidence type="ECO:0000313" key="2">
    <source>
        <dbReference type="Proteomes" id="UP000250078"/>
    </source>
</evidence>
<accession>A0ACC8EKE4</accession>
<protein>
    <submittedName>
        <fullName evidence="1">Uncharacterized protein</fullName>
    </submittedName>
</protein>